<evidence type="ECO:0000256" key="2">
    <source>
        <dbReference type="ARBA" id="ARBA00023235"/>
    </source>
</evidence>
<dbReference type="Pfam" id="PF00849">
    <property type="entry name" value="PseudoU_synth_2"/>
    <property type="match status" value="1"/>
</dbReference>
<keyword evidence="1" id="KW-0819">tRNA processing</keyword>
<dbReference type="GO" id="GO:0008033">
    <property type="term" value="P:tRNA processing"/>
    <property type="evidence" value="ECO:0007669"/>
    <property type="project" value="UniProtKB-KW"/>
</dbReference>
<dbReference type="EC" id="5.4.99.26" evidence="5"/>
<accession>A0A2N8L3W4</accession>
<evidence type="ECO:0000256" key="7">
    <source>
        <dbReference type="ARBA" id="ARBA00041803"/>
    </source>
</evidence>
<evidence type="ECO:0000256" key="6">
    <source>
        <dbReference type="ARBA" id="ARBA00040675"/>
    </source>
</evidence>
<gene>
    <name evidence="11" type="ORF">C1O66_03095</name>
</gene>
<dbReference type="EMBL" id="POSP01000001">
    <property type="protein sequence ID" value="PND40376.1"/>
    <property type="molecule type" value="Genomic_DNA"/>
</dbReference>
<dbReference type="PANTHER" id="PTHR21600:SF56">
    <property type="entry name" value="TRNA PSEUDOURIDINE SYNTHASE C"/>
    <property type="match status" value="1"/>
</dbReference>
<dbReference type="GO" id="GO:0000455">
    <property type="term" value="P:enzyme-directed rRNA pseudouridine synthesis"/>
    <property type="evidence" value="ECO:0007669"/>
    <property type="project" value="TreeGrafter"/>
</dbReference>
<keyword evidence="12" id="KW-1185">Reference proteome</keyword>
<protein>
    <recommendedName>
        <fullName evidence="6">tRNA pseudouridine synthase C</fullName>
        <ecNumber evidence="5">5.4.99.26</ecNumber>
    </recommendedName>
    <alternativeName>
        <fullName evidence="8">tRNA pseudouridine(65) synthase</fullName>
    </alternativeName>
    <alternativeName>
        <fullName evidence="9">tRNA pseudouridylate synthase C</fullName>
    </alternativeName>
    <alternativeName>
        <fullName evidence="7">tRNA-uridine isomerase C</fullName>
    </alternativeName>
</protein>
<dbReference type="InterPro" id="IPR050188">
    <property type="entry name" value="RluA_PseudoU_synthase"/>
</dbReference>
<comment type="catalytic activity">
    <reaction evidence="3">
        <text>uridine(65) in tRNA = pseudouridine(65) in tRNA</text>
        <dbReference type="Rhea" id="RHEA:42536"/>
        <dbReference type="Rhea" id="RHEA-COMP:10103"/>
        <dbReference type="Rhea" id="RHEA-COMP:10104"/>
        <dbReference type="ChEBI" id="CHEBI:65314"/>
        <dbReference type="ChEBI" id="CHEBI:65315"/>
        <dbReference type="EC" id="5.4.99.26"/>
    </reaction>
</comment>
<organism evidence="11 12">
    <name type="scientific">Kinneretia aquatilis</name>
    <dbReference type="NCBI Taxonomy" id="2070761"/>
    <lineage>
        <taxon>Bacteria</taxon>
        <taxon>Pseudomonadati</taxon>
        <taxon>Pseudomonadota</taxon>
        <taxon>Betaproteobacteria</taxon>
        <taxon>Burkholderiales</taxon>
        <taxon>Sphaerotilaceae</taxon>
        <taxon>Roseateles</taxon>
    </lineage>
</organism>
<sequence>MLQIIHIDEHLVAIAKPAGLLVHRSSIAAQEQVFALQLLRDQLGRPVWPAHRLDRGTSGLLLFALDADTASQLGQAFEQGQARKRYLALVRGWPAAAEGSIEHPLARDPELPSAGQPLLESRTDWRSLARVEWPLSVDARFATSRYSLLEARPLTGRRHQIRRHLKHIAHPIIGDATHGKGAHNRAVAAFLGEQRLWLHALELNIRHPWTGEALQLRAAPGPEWEAMLGRGEWRTSEGEAWGQAGWREKLGWG</sequence>
<proteinExistence type="predicted"/>
<dbReference type="PANTHER" id="PTHR21600">
    <property type="entry name" value="MITOCHONDRIAL RNA PSEUDOURIDINE SYNTHASE"/>
    <property type="match status" value="1"/>
</dbReference>
<dbReference type="InterPro" id="IPR006224">
    <property type="entry name" value="PsdUridine_synth_RluA-like_CS"/>
</dbReference>
<evidence type="ECO:0000259" key="10">
    <source>
        <dbReference type="Pfam" id="PF00849"/>
    </source>
</evidence>
<evidence type="ECO:0000256" key="1">
    <source>
        <dbReference type="ARBA" id="ARBA00022694"/>
    </source>
</evidence>
<evidence type="ECO:0000256" key="9">
    <source>
        <dbReference type="ARBA" id="ARBA00043049"/>
    </source>
</evidence>
<keyword evidence="2" id="KW-0413">Isomerase</keyword>
<dbReference type="OrthoDB" id="9785808at2"/>
<dbReference type="PROSITE" id="PS01129">
    <property type="entry name" value="PSI_RLU"/>
    <property type="match status" value="1"/>
</dbReference>
<reference evidence="11 12" key="1">
    <citation type="submission" date="2018-01" db="EMBL/GenBank/DDBJ databases">
        <title>Draft genome sequence of Paucibacter aquatile CR182 isolated from freshwater of the Nakdong River.</title>
        <authorList>
            <person name="Choi A."/>
            <person name="Chung E.J."/>
        </authorList>
    </citation>
    <scope>NUCLEOTIDE SEQUENCE [LARGE SCALE GENOMIC DNA]</scope>
    <source>
        <strain evidence="11 12">CR182</strain>
    </source>
</reference>
<comment type="caution">
    <text evidence="11">The sequence shown here is derived from an EMBL/GenBank/DDBJ whole genome shotgun (WGS) entry which is preliminary data.</text>
</comment>
<dbReference type="Gene3D" id="3.30.2350.10">
    <property type="entry name" value="Pseudouridine synthase"/>
    <property type="match status" value="1"/>
</dbReference>
<dbReference type="AlphaFoldDB" id="A0A2N8L3W4"/>
<name>A0A2N8L3W4_9BURK</name>
<dbReference type="RefSeq" id="WP_102766511.1">
    <property type="nucleotide sequence ID" value="NZ_POSP01000001.1"/>
</dbReference>
<evidence type="ECO:0000256" key="3">
    <source>
        <dbReference type="ARBA" id="ARBA00036607"/>
    </source>
</evidence>
<evidence type="ECO:0000256" key="5">
    <source>
        <dbReference type="ARBA" id="ARBA00038943"/>
    </source>
</evidence>
<dbReference type="GO" id="GO:0160149">
    <property type="term" value="F:tRNA pseudouridine(65) synthase activity"/>
    <property type="evidence" value="ECO:0007669"/>
    <property type="project" value="UniProtKB-EC"/>
</dbReference>
<comment type="function">
    <text evidence="4">Responsible for synthesis of pseudouridine from uracil-65 in transfer RNAs.</text>
</comment>
<dbReference type="Proteomes" id="UP000235916">
    <property type="component" value="Unassembled WGS sequence"/>
</dbReference>
<evidence type="ECO:0000313" key="11">
    <source>
        <dbReference type="EMBL" id="PND40376.1"/>
    </source>
</evidence>
<evidence type="ECO:0000256" key="4">
    <source>
        <dbReference type="ARBA" id="ARBA00037670"/>
    </source>
</evidence>
<dbReference type="InterPro" id="IPR006145">
    <property type="entry name" value="PsdUridine_synth_RsuA/RluA"/>
</dbReference>
<dbReference type="GO" id="GO:0003723">
    <property type="term" value="F:RNA binding"/>
    <property type="evidence" value="ECO:0007669"/>
    <property type="project" value="InterPro"/>
</dbReference>
<feature type="domain" description="Pseudouridine synthase RsuA/RluA-like" evidence="10">
    <location>
        <begin position="10"/>
        <end position="167"/>
    </location>
</feature>
<evidence type="ECO:0000256" key="8">
    <source>
        <dbReference type="ARBA" id="ARBA00041975"/>
    </source>
</evidence>
<dbReference type="InterPro" id="IPR020103">
    <property type="entry name" value="PsdUridine_synth_cat_dom_sf"/>
</dbReference>
<dbReference type="SUPFAM" id="SSF55120">
    <property type="entry name" value="Pseudouridine synthase"/>
    <property type="match status" value="1"/>
</dbReference>
<evidence type="ECO:0000313" key="12">
    <source>
        <dbReference type="Proteomes" id="UP000235916"/>
    </source>
</evidence>